<keyword evidence="3" id="KW-1185">Reference proteome</keyword>
<dbReference type="Proteomes" id="UP000245369">
    <property type="component" value="Chromosome"/>
</dbReference>
<dbReference type="PANTHER" id="PTHR47738:SF3">
    <property type="entry name" value="PHOSPHOTRANSFERASE SYSTEM MANNITOL_FRUCTOSE-SPECIFIC IIA DOMAIN CONTAINING PROTEIN"/>
    <property type="match status" value="1"/>
</dbReference>
<dbReference type="GeneID" id="93924503"/>
<protein>
    <submittedName>
        <fullName evidence="2">PTS sugar transporter subunit IIA</fullName>
    </submittedName>
</protein>
<dbReference type="InterPro" id="IPR002178">
    <property type="entry name" value="PTS_EIIA_type-2_dom"/>
</dbReference>
<reference evidence="2 3" key="1">
    <citation type="submission" date="2018-05" db="EMBL/GenBank/DDBJ databases">
        <title>Complete genome sequences of Streptococcus sobrinus.</title>
        <authorList>
            <person name="Sales M."/>
            <person name="Jensen P.A."/>
        </authorList>
    </citation>
    <scope>NUCLEOTIDE SEQUENCE [LARGE SCALE GENOMIC DNA]</scope>
    <source>
        <strain evidence="2 3">SL1</strain>
    </source>
</reference>
<dbReference type="CDD" id="cd00211">
    <property type="entry name" value="PTS_IIA_fru"/>
    <property type="match status" value="1"/>
</dbReference>
<evidence type="ECO:0000259" key="1">
    <source>
        <dbReference type="PROSITE" id="PS51094"/>
    </source>
</evidence>
<dbReference type="RefSeq" id="WP_002959793.1">
    <property type="nucleotide sequence ID" value="NZ_CP029490.1"/>
</dbReference>
<dbReference type="PANTHER" id="PTHR47738">
    <property type="entry name" value="PTS SYSTEM FRUCTOSE-LIKE EIIA COMPONENT-RELATED"/>
    <property type="match status" value="1"/>
</dbReference>
<evidence type="ECO:0000313" key="2">
    <source>
        <dbReference type="EMBL" id="AWN21343.1"/>
    </source>
</evidence>
<organism evidence="2 3">
    <name type="scientific">Streptococcus sobrinus</name>
    <dbReference type="NCBI Taxonomy" id="1310"/>
    <lineage>
        <taxon>Bacteria</taxon>
        <taxon>Bacillati</taxon>
        <taxon>Bacillota</taxon>
        <taxon>Bacilli</taxon>
        <taxon>Lactobacillales</taxon>
        <taxon>Streptococcaceae</taxon>
        <taxon>Streptococcus</taxon>
    </lineage>
</organism>
<evidence type="ECO:0000313" key="3">
    <source>
        <dbReference type="Proteomes" id="UP000245369"/>
    </source>
</evidence>
<accession>A0ABN5LSG9</accession>
<dbReference type="InterPro" id="IPR051541">
    <property type="entry name" value="PTS_SugarTrans_NitroReg"/>
</dbReference>
<keyword evidence="2" id="KW-0813">Transport</keyword>
<proteinExistence type="predicted"/>
<dbReference type="PROSITE" id="PS51094">
    <property type="entry name" value="PTS_EIIA_TYPE_2"/>
    <property type="match status" value="1"/>
</dbReference>
<dbReference type="InterPro" id="IPR016152">
    <property type="entry name" value="PTrfase/Anion_transptr"/>
</dbReference>
<sequence length="158" mass="17686">MSENIKLLDYLDENLIFTNKSFSTSKELFETISDVTLALGNTREDFLSRVIDREANFPTGIQLEKIGVAIPHTDAECIFKEFVAVVINQSPIPFKSMEDPSQLVQASLVFVLGLNQPHEQLEMLQSLMGLIQNEKLLFKIVAATSAEEVLTIVKTNNL</sequence>
<feature type="domain" description="PTS EIIA type-2" evidence="1">
    <location>
        <begin position="9"/>
        <end position="156"/>
    </location>
</feature>
<gene>
    <name evidence="2" type="ORF">DK182_08290</name>
</gene>
<name>A0ABN5LSG9_9STRE</name>
<dbReference type="Pfam" id="PF00359">
    <property type="entry name" value="PTS_EIIA_2"/>
    <property type="match status" value="1"/>
</dbReference>
<keyword evidence="2" id="KW-0762">Sugar transport</keyword>
<dbReference type="SUPFAM" id="SSF55804">
    <property type="entry name" value="Phoshotransferase/anion transport protein"/>
    <property type="match status" value="1"/>
</dbReference>
<dbReference type="EMBL" id="CP029490">
    <property type="protein sequence ID" value="AWN21343.1"/>
    <property type="molecule type" value="Genomic_DNA"/>
</dbReference>
<dbReference type="Gene3D" id="3.40.930.10">
    <property type="entry name" value="Mannitol-specific EII, Chain A"/>
    <property type="match status" value="1"/>
</dbReference>